<name>A0A5M3VV01_9ACTN</name>
<accession>A0A5M3VV01</accession>
<organism evidence="2 3">
    <name type="scientific">Acrocarpospora corrugata</name>
    <dbReference type="NCBI Taxonomy" id="35763"/>
    <lineage>
        <taxon>Bacteria</taxon>
        <taxon>Bacillati</taxon>
        <taxon>Actinomycetota</taxon>
        <taxon>Actinomycetes</taxon>
        <taxon>Streptosporangiales</taxon>
        <taxon>Streptosporangiaceae</taxon>
        <taxon>Acrocarpospora</taxon>
    </lineage>
</organism>
<dbReference type="AlphaFoldDB" id="A0A5M3VV01"/>
<feature type="compositionally biased region" description="Basic and acidic residues" evidence="1">
    <location>
        <begin position="9"/>
        <end position="22"/>
    </location>
</feature>
<protein>
    <submittedName>
        <fullName evidence="2">Uncharacterized protein</fullName>
    </submittedName>
</protein>
<evidence type="ECO:0000313" key="3">
    <source>
        <dbReference type="Proteomes" id="UP000334990"/>
    </source>
</evidence>
<evidence type="ECO:0000256" key="1">
    <source>
        <dbReference type="SAM" id="MobiDB-lite"/>
    </source>
</evidence>
<feature type="region of interest" description="Disordered" evidence="1">
    <location>
        <begin position="1"/>
        <end position="32"/>
    </location>
</feature>
<dbReference type="Proteomes" id="UP000334990">
    <property type="component" value="Unassembled WGS sequence"/>
</dbReference>
<sequence length="141" mass="15604">MKRSPPETGRQDDQQAGAHEHPPIGPGVPAPAGLLTLRLDGFVAHLRGAGWVLEDRDERTSLWRPESGDRSDMRVVLPLKEEAKDYSDRIDEALRTLAFAERRTPQEIATDMRYGGADTVSVRLTPDAPSGEARYSSLTRL</sequence>
<reference evidence="2 3" key="1">
    <citation type="submission" date="2019-10" db="EMBL/GenBank/DDBJ databases">
        <title>Whole genome shotgun sequence of Acrocarpospora corrugata NBRC 13972.</title>
        <authorList>
            <person name="Ichikawa N."/>
            <person name="Kimura A."/>
            <person name="Kitahashi Y."/>
            <person name="Komaki H."/>
            <person name="Oguchi A."/>
        </authorList>
    </citation>
    <scope>NUCLEOTIDE SEQUENCE [LARGE SCALE GENOMIC DNA]</scope>
    <source>
        <strain evidence="2 3">NBRC 13972</strain>
    </source>
</reference>
<keyword evidence="3" id="KW-1185">Reference proteome</keyword>
<evidence type="ECO:0000313" key="2">
    <source>
        <dbReference type="EMBL" id="GES00615.1"/>
    </source>
</evidence>
<dbReference type="EMBL" id="BLAD01000046">
    <property type="protein sequence ID" value="GES00615.1"/>
    <property type="molecule type" value="Genomic_DNA"/>
</dbReference>
<proteinExistence type="predicted"/>
<comment type="caution">
    <text evidence="2">The sequence shown here is derived from an EMBL/GenBank/DDBJ whole genome shotgun (WGS) entry which is preliminary data.</text>
</comment>
<gene>
    <name evidence="2" type="ORF">Acor_26790</name>
</gene>